<gene>
    <name evidence="2" type="ORF">SAMN05444370_1557</name>
</gene>
<accession>A0A1H4GE84</accession>
<keyword evidence="1" id="KW-0812">Transmembrane</keyword>
<dbReference type="STRING" id="89524.SAMN05444370_1557"/>
<keyword evidence="3" id="KW-1185">Reference proteome</keyword>
<keyword evidence="1" id="KW-1133">Transmembrane helix</keyword>
<dbReference type="Proteomes" id="UP000198703">
    <property type="component" value="Unassembled WGS sequence"/>
</dbReference>
<feature type="transmembrane region" description="Helical" evidence="1">
    <location>
        <begin position="6"/>
        <end position="22"/>
    </location>
</feature>
<reference evidence="2 3" key="1">
    <citation type="submission" date="2016-10" db="EMBL/GenBank/DDBJ databases">
        <authorList>
            <person name="de Groot N.N."/>
        </authorList>
    </citation>
    <scope>NUCLEOTIDE SEQUENCE [LARGE SCALE GENOMIC DNA]</scope>
    <source>
        <strain evidence="2 3">DSM 15345</strain>
    </source>
</reference>
<dbReference type="AlphaFoldDB" id="A0A1H4GE84"/>
<dbReference type="EMBL" id="FNQM01000055">
    <property type="protein sequence ID" value="SEB07591.1"/>
    <property type="molecule type" value="Genomic_DNA"/>
</dbReference>
<organism evidence="2 3">
    <name type="scientific">Rubrimonas cliftonensis</name>
    <dbReference type="NCBI Taxonomy" id="89524"/>
    <lineage>
        <taxon>Bacteria</taxon>
        <taxon>Pseudomonadati</taxon>
        <taxon>Pseudomonadota</taxon>
        <taxon>Alphaproteobacteria</taxon>
        <taxon>Rhodobacterales</taxon>
        <taxon>Paracoccaceae</taxon>
        <taxon>Rubrimonas</taxon>
    </lineage>
</organism>
<protein>
    <submittedName>
        <fullName evidence="2">Uncharacterized protein</fullName>
    </submittedName>
</protein>
<evidence type="ECO:0000313" key="3">
    <source>
        <dbReference type="Proteomes" id="UP000198703"/>
    </source>
</evidence>
<evidence type="ECO:0000313" key="2">
    <source>
        <dbReference type="EMBL" id="SEB07591.1"/>
    </source>
</evidence>
<evidence type="ECO:0000256" key="1">
    <source>
        <dbReference type="SAM" id="Phobius"/>
    </source>
</evidence>
<proteinExistence type="predicted"/>
<name>A0A1H4GE84_9RHOB</name>
<keyword evidence="1" id="KW-0472">Membrane</keyword>
<sequence>MSWLRYTLGTIAVLAVILYFALPPTLRAMGFHPPTSTAKRVSD</sequence>